<keyword evidence="1" id="KW-0812">Transmembrane</keyword>
<evidence type="ECO:0000259" key="2">
    <source>
        <dbReference type="Pfam" id="PF07584"/>
    </source>
</evidence>
<accession>A0A2S2DIE9</accession>
<dbReference type="InterPro" id="IPR011933">
    <property type="entry name" value="Double_TM_dom"/>
</dbReference>
<dbReference type="RefSeq" id="WP_109345444.1">
    <property type="nucleotide sequence ID" value="NZ_CP029343.1"/>
</dbReference>
<feature type="transmembrane region" description="Helical" evidence="1">
    <location>
        <begin position="53"/>
        <end position="71"/>
    </location>
</feature>
<dbReference type="AlphaFoldDB" id="A0A2S2DIE9"/>
<dbReference type="EMBL" id="CP029343">
    <property type="protein sequence ID" value="AWL05104.1"/>
    <property type="molecule type" value="Genomic_DNA"/>
</dbReference>
<dbReference type="InterPro" id="IPR024163">
    <property type="entry name" value="Aerotolerance_reg_N"/>
</dbReference>
<name>A0A2S2DIE9_9BURK</name>
<dbReference type="OrthoDB" id="8771938at2"/>
<dbReference type="NCBIfam" id="TIGR02226">
    <property type="entry name" value="two_anch"/>
    <property type="match status" value="1"/>
</dbReference>
<reference evidence="3 4" key="1">
    <citation type="submission" date="2018-05" db="EMBL/GenBank/DDBJ databases">
        <title>Complete genome sequence of Massilia oculi sp. nov. CCUG 43427T (=DSM 26321T), the type strain of M. oculi, and comparison with genome sequences of other Massilia strains.</title>
        <authorList>
            <person name="Zhu B."/>
        </authorList>
    </citation>
    <scope>NUCLEOTIDE SEQUENCE [LARGE SCALE GENOMIC DNA]</scope>
    <source>
        <strain evidence="3 4">CCUG 43427</strain>
    </source>
</reference>
<keyword evidence="4" id="KW-1185">Reference proteome</keyword>
<evidence type="ECO:0000313" key="4">
    <source>
        <dbReference type="Proteomes" id="UP000245820"/>
    </source>
</evidence>
<gene>
    <name evidence="3" type="ORF">DIR46_12140</name>
</gene>
<evidence type="ECO:0000256" key="1">
    <source>
        <dbReference type="SAM" id="Phobius"/>
    </source>
</evidence>
<sequence>MNALWWLALPVLILPIWWHRKKRVQNQAAPMATARFLPRTEPRQTRVWRWSDPLLLLVRCLLLLVLIAWLADPVYPWRGDTVVVTQGADPAWVEREAAQAGLADAERVTLPAAQALGWVHTHEREWQRDARLLVLGDVPMPAAKPVFGRAVEVRTQAGAPAKVERHVYIASERAAEWRRMFAAQGGHETIIVDDTPGAATALIVWDRAEAPPAALRAPLWWVTQPSAFPELAKARVIDGLRYADSARGRLWHHADWPPRDAQAARALLDDWQQLHVGPRHFTLAPQTFAAVDGANAPEPGGALRGVLLAVLVALFVLERSLTHARRR</sequence>
<dbReference type="KEGG" id="mtim:DIR46_12140"/>
<keyword evidence="1" id="KW-0472">Membrane</keyword>
<organism evidence="3 4">
    <name type="scientific">Massilia oculi</name>
    <dbReference type="NCBI Taxonomy" id="945844"/>
    <lineage>
        <taxon>Bacteria</taxon>
        <taxon>Pseudomonadati</taxon>
        <taxon>Pseudomonadota</taxon>
        <taxon>Betaproteobacteria</taxon>
        <taxon>Burkholderiales</taxon>
        <taxon>Oxalobacteraceae</taxon>
        <taxon>Telluria group</taxon>
        <taxon>Massilia</taxon>
    </lineage>
</organism>
<evidence type="ECO:0000313" key="3">
    <source>
        <dbReference type="EMBL" id="AWL05104.1"/>
    </source>
</evidence>
<protein>
    <recommendedName>
        <fullName evidence="2">Aerotolerance regulator N-terminal domain-containing protein</fullName>
    </recommendedName>
</protein>
<dbReference type="Proteomes" id="UP000245820">
    <property type="component" value="Chromosome"/>
</dbReference>
<proteinExistence type="predicted"/>
<dbReference type="Pfam" id="PF07584">
    <property type="entry name" value="BatA"/>
    <property type="match status" value="1"/>
</dbReference>
<keyword evidence="1" id="KW-1133">Transmembrane helix</keyword>
<feature type="domain" description="Aerotolerance regulator N-terminal" evidence="2">
    <location>
        <begin position="3"/>
        <end position="73"/>
    </location>
</feature>